<dbReference type="EMBL" id="AAIYJF010000004">
    <property type="protein sequence ID" value="ECJ4376975.1"/>
    <property type="molecule type" value="Genomic_DNA"/>
</dbReference>
<organism evidence="1">
    <name type="scientific">Salmonella diarizonae</name>
    <dbReference type="NCBI Taxonomy" id="59204"/>
    <lineage>
        <taxon>Bacteria</taxon>
        <taxon>Pseudomonadati</taxon>
        <taxon>Pseudomonadota</taxon>
        <taxon>Gammaproteobacteria</taxon>
        <taxon>Enterobacterales</taxon>
        <taxon>Enterobacteriaceae</taxon>
        <taxon>Salmonella</taxon>
    </lineage>
</organism>
<gene>
    <name evidence="1" type="ORF">DLB95_06635</name>
</gene>
<comment type="caution">
    <text evidence="1">The sequence shown here is derived from an EMBL/GenBank/DDBJ whole genome shotgun (WGS) entry which is preliminary data.</text>
</comment>
<name>A0A5Y3W1A8_SALDZ</name>
<evidence type="ECO:0000313" key="1">
    <source>
        <dbReference type="EMBL" id="ECJ4376975.1"/>
    </source>
</evidence>
<proteinExistence type="predicted"/>
<dbReference type="Proteomes" id="UP000839781">
    <property type="component" value="Unassembled WGS sequence"/>
</dbReference>
<reference evidence="1" key="1">
    <citation type="submission" date="2018-05" db="EMBL/GenBank/DDBJ databases">
        <authorList>
            <person name="Ashton P.M."/>
            <person name="Dallman T."/>
            <person name="Nair S."/>
            <person name="De Pinna E."/>
            <person name="Peters T."/>
            <person name="Grant K."/>
        </authorList>
    </citation>
    <scope>NUCLEOTIDE SEQUENCE [LARGE SCALE GENOMIC DNA]</scope>
    <source>
        <strain evidence="1">474878</strain>
    </source>
</reference>
<protein>
    <submittedName>
        <fullName evidence="1">Uncharacterized protein</fullName>
    </submittedName>
</protein>
<accession>A0A5Y3W1A8</accession>
<dbReference type="AlphaFoldDB" id="A0A5Y3W1A8"/>
<sequence>MPSDNDKFWLYYNYYMEVMIEIFTRRCSNILLFLQFFLGGASFANSSYGWLIGTLIGFCAAVQYTWNPGKIAADARQQSRRYKKLCDIFDTLTSEEFLNKLHKIEKTDSTPLNALNKPAYQRAVVCLGLDEKVKFTFTEKVISFIAGGTPGLGMH</sequence>